<dbReference type="Pfam" id="PF12833">
    <property type="entry name" value="HTH_18"/>
    <property type="match status" value="1"/>
</dbReference>
<sequence>MSHKMMPMIEQPFKKISVSWLEEFGNEQQMDVPEEDDFLLSQLPLPSKIGTGRYERINLAFGMSFSRFVAKYSREAVGKIYPLTTVDAQFKETSFQVCIPRNLRLQFEEQYPPEYLAPSQGVDLYRYTDRYQTKISADCTHSGDATVVTIAYSVLCNLIGTDSAYQLLGKLGVGDNPSVVVRPTPLYVSNHVLGVLDVALTGPSRRLFVQARSLEYLAALVDYVCGDEPSKSIHDNRSKQRVQALREDLIGYAGKLPTLDELAIKHGRSAKILNGEFQKEYGQSIHAFIVDHRLQQAHEAIRHTDISIKSVSAALGYSHTSNFAIAFKRKFGYPPGSLRKQQAR</sequence>
<dbReference type="InterPro" id="IPR009057">
    <property type="entry name" value="Homeodomain-like_sf"/>
</dbReference>
<protein>
    <submittedName>
        <fullName evidence="5">Transcriptional regulator, AraC family</fullName>
    </submittedName>
</protein>
<organism evidence="5 6">
    <name type="scientific">Propionivibrio dicarboxylicus</name>
    <dbReference type="NCBI Taxonomy" id="83767"/>
    <lineage>
        <taxon>Bacteria</taxon>
        <taxon>Pseudomonadati</taxon>
        <taxon>Pseudomonadota</taxon>
        <taxon>Betaproteobacteria</taxon>
        <taxon>Rhodocyclales</taxon>
        <taxon>Rhodocyclaceae</taxon>
        <taxon>Propionivibrio</taxon>
    </lineage>
</organism>
<dbReference type="InterPro" id="IPR053142">
    <property type="entry name" value="PchR_regulatory_protein"/>
</dbReference>
<dbReference type="InterPro" id="IPR018060">
    <property type="entry name" value="HTH_AraC"/>
</dbReference>
<evidence type="ECO:0000256" key="3">
    <source>
        <dbReference type="ARBA" id="ARBA00023163"/>
    </source>
</evidence>
<dbReference type="SMART" id="SM00342">
    <property type="entry name" value="HTH_ARAC"/>
    <property type="match status" value="1"/>
</dbReference>
<dbReference type="PANTHER" id="PTHR47893">
    <property type="entry name" value="REGULATORY PROTEIN PCHR"/>
    <property type="match status" value="1"/>
</dbReference>
<accession>A0A1G8FWD0</accession>
<dbReference type="Gene3D" id="1.10.10.60">
    <property type="entry name" value="Homeodomain-like"/>
    <property type="match status" value="1"/>
</dbReference>
<keyword evidence="1" id="KW-0805">Transcription regulation</keyword>
<dbReference type="AlphaFoldDB" id="A0A1G8FWD0"/>
<dbReference type="EMBL" id="FNCY01000009">
    <property type="protein sequence ID" value="SDH86452.1"/>
    <property type="molecule type" value="Genomic_DNA"/>
</dbReference>
<dbReference type="OrthoDB" id="9178898at2"/>
<keyword evidence="3" id="KW-0804">Transcription</keyword>
<evidence type="ECO:0000313" key="6">
    <source>
        <dbReference type="Proteomes" id="UP000198607"/>
    </source>
</evidence>
<reference evidence="5 6" key="1">
    <citation type="submission" date="2016-10" db="EMBL/GenBank/DDBJ databases">
        <authorList>
            <person name="de Groot N.N."/>
        </authorList>
    </citation>
    <scope>NUCLEOTIDE SEQUENCE [LARGE SCALE GENOMIC DNA]</scope>
    <source>
        <strain evidence="5 6">DSM 5885</strain>
    </source>
</reference>
<dbReference type="PROSITE" id="PS01124">
    <property type="entry name" value="HTH_ARAC_FAMILY_2"/>
    <property type="match status" value="1"/>
</dbReference>
<evidence type="ECO:0000259" key="4">
    <source>
        <dbReference type="PROSITE" id="PS01124"/>
    </source>
</evidence>
<keyword evidence="6" id="KW-1185">Reference proteome</keyword>
<dbReference type="PANTHER" id="PTHR47893:SF1">
    <property type="entry name" value="REGULATORY PROTEIN PCHR"/>
    <property type="match status" value="1"/>
</dbReference>
<dbReference type="Proteomes" id="UP000198607">
    <property type="component" value="Unassembled WGS sequence"/>
</dbReference>
<dbReference type="InterPro" id="IPR018062">
    <property type="entry name" value="HTH_AraC-typ_CS"/>
</dbReference>
<dbReference type="SUPFAM" id="SSF46689">
    <property type="entry name" value="Homeodomain-like"/>
    <property type="match status" value="1"/>
</dbReference>
<feature type="domain" description="HTH araC/xylS-type" evidence="4">
    <location>
        <begin position="240"/>
        <end position="341"/>
    </location>
</feature>
<name>A0A1G8FWD0_9RHOO</name>
<dbReference type="STRING" id="83767.SAMN05660652_02452"/>
<dbReference type="GO" id="GO:0003700">
    <property type="term" value="F:DNA-binding transcription factor activity"/>
    <property type="evidence" value="ECO:0007669"/>
    <property type="project" value="InterPro"/>
</dbReference>
<dbReference type="PROSITE" id="PS00041">
    <property type="entry name" value="HTH_ARAC_FAMILY_1"/>
    <property type="match status" value="1"/>
</dbReference>
<evidence type="ECO:0000256" key="1">
    <source>
        <dbReference type="ARBA" id="ARBA00023015"/>
    </source>
</evidence>
<evidence type="ECO:0000256" key="2">
    <source>
        <dbReference type="ARBA" id="ARBA00023125"/>
    </source>
</evidence>
<gene>
    <name evidence="5" type="ORF">SAMN05660652_02452</name>
</gene>
<dbReference type="GO" id="GO:0043565">
    <property type="term" value="F:sequence-specific DNA binding"/>
    <property type="evidence" value="ECO:0007669"/>
    <property type="project" value="InterPro"/>
</dbReference>
<proteinExistence type="predicted"/>
<evidence type="ECO:0000313" key="5">
    <source>
        <dbReference type="EMBL" id="SDH86452.1"/>
    </source>
</evidence>
<keyword evidence="2" id="KW-0238">DNA-binding</keyword>